<keyword evidence="3" id="KW-1185">Reference proteome</keyword>
<evidence type="ECO:0000313" key="2">
    <source>
        <dbReference type="EMBL" id="MCK8142104.1"/>
    </source>
</evidence>
<dbReference type="Proteomes" id="UP001139260">
    <property type="component" value="Unassembled WGS sequence"/>
</dbReference>
<feature type="compositionally biased region" description="Basic and acidic residues" evidence="1">
    <location>
        <begin position="239"/>
        <end position="251"/>
    </location>
</feature>
<proteinExistence type="predicted"/>
<dbReference type="AlphaFoldDB" id="A0A9X2BL26"/>
<sequence length="267" mass="30560">MKTNFFLLITALFLTTLGYSQITFNVGMGQQKAEGIVFKKDNQNVSGLVHFPGFKEKRIKVRVADKSEKFAGKDIDSVQIFDENKKLIYTFFYTKTKTYKAKGKETKIEKEGWICKTMEGKVSLYLGGLSYGIKDAKVEGDAIKEGKTKADKIKIRKMKVVSEEVHHYLKRKNEDYPTLVSLSSNGASVGYNAFFREFAVYYFNDNQEIAKKIEEKEYKYDDIEEVVNLYNVKPKSKVKAEVKSDAKEVAKPKATKVTKKKPTKKNK</sequence>
<organism evidence="2 3">
    <name type="scientific">Flavobacterium pygoscelis</name>
    <dbReference type="NCBI Taxonomy" id="2893176"/>
    <lineage>
        <taxon>Bacteria</taxon>
        <taxon>Pseudomonadati</taxon>
        <taxon>Bacteroidota</taxon>
        <taxon>Flavobacteriia</taxon>
        <taxon>Flavobacteriales</taxon>
        <taxon>Flavobacteriaceae</taxon>
        <taxon>Flavobacterium</taxon>
    </lineage>
</organism>
<accession>A0A9X2BL26</accession>
<comment type="caution">
    <text evidence="2">The sequence shown here is derived from an EMBL/GenBank/DDBJ whole genome shotgun (WGS) entry which is preliminary data.</text>
</comment>
<dbReference type="EMBL" id="JALNUB010000005">
    <property type="protein sequence ID" value="MCK8142104.1"/>
    <property type="molecule type" value="Genomic_DNA"/>
</dbReference>
<dbReference type="RefSeq" id="WP_248428349.1">
    <property type="nucleotide sequence ID" value="NZ_JALNUB010000005.1"/>
</dbReference>
<gene>
    <name evidence="2" type="ORF">MW871_09390</name>
</gene>
<feature type="compositionally biased region" description="Basic residues" evidence="1">
    <location>
        <begin position="253"/>
        <end position="267"/>
    </location>
</feature>
<protein>
    <submittedName>
        <fullName evidence="2">Uncharacterized protein</fullName>
    </submittedName>
</protein>
<evidence type="ECO:0000256" key="1">
    <source>
        <dbReference type="SAM" id="MobiDB-lite"/>
    </source>
</evidence>
<name>A0A9X2BL26_9FLAO</name>
<evidence type="ECO:0000313" key="3">
    <source>
        <dbReference type="Proteomes" id="UP001139260"/>
    </source>
</evidence>
<reference evidence="2" key="1">
    <citation type="submission" date="2022-04" db="EMBL/GenBank/DDBJ databases">
        <title>Flavobacterium pygoscelis sp. nov. isolated from Chinstrap chick (Pygoscelis antarcticus).</title>
        <authorList>
            <person name="Irgang R."/>
            <person name="Poblete-Morales M."/>
            <person name="Avendano-Herrera R."/>
        </authorList>
    </citation>
    <scope>NUCLEOTIDE SEQUENCE</scope>
    <source>
        <strain evidence="2">I-SCBP12n</strain>
    </source>
</reference>
<feature type="region of interest" description="Disordered" evidence="1">
    <location>
        <begin position="239"/>
        <end position="267"/>
    </location>
</feature>